<feature type="domain" description="MmyB-like transcription regulator ligand binding" evidence="1">
    <location>
        <begin position="9"/>
        <end position="161"/>
    </location>
</feature>
<dbReference type="Pfam" id="PF17765">
    <property type="entry name" value="MLTR_LBD"/>
    <property type="match status" value="1"/>
</dbReference>
<dbReference type="Gene3D" id="3.30.450.180">
    <property type="match status" value="1"/>
</dbReference>
<protein>
    <recommendedName>
        <fullName evidence="1">MmyB-like transcription regulator ligand binding domain-containing protein</fullName>
    </recommendedName>
</protein>
<evidence type="ECO:0000259" key="1">
    <source>
        <dbReference type="Pfam" id="PF17765"/>
    </source>
</evidence>
<dbReference type="RefSeq" id="WP_425588815.1">
    <property type="nucleotide sequence ID" value="NZ_BAABJR010000009.1"/>
</dbReference>
<dbReference type="PANTHER" id="PTHR35010:SF2">
    <property type="entry name" value="BLL4672 PROTEIN"/>
    <property type="match status" value="1"/>
</dbReference>
<reference evidence="3" key="1">
    <citation type="journal article" date="2019" name="Int. J. Syst. Evol. Microbiol.">
        <title>The Global Catalogue of Microorganisms (GCM) 10K type strain sequencing project: providing services to taxonomists for standard genome sequencing and annotation.</title>
        <authorList>
            <consortium name="The Broad Institute Genomics Platform"/>
            <consortium name="The Broad Institute Genome Sequencing Center for Infectious Disease"/>
            <person name="Wu L."/>
            <person name="Ma J."/>
        </authorList>
    </citation>
    <scope>NUCLEOTIDE SEQUENCE [LARGE SCALE GENOMIC DNA]</scope>
    <source>
        <strain evidence="3">JCM 18306</strain>
    </source>
</reference>
<name>A0ABP9T4D7_9ACTN</name>
<dbReference type="EMBL" id="BAABJR010000009">
    <property type="protein sequence ID" value="GAA5210775.1"/>
    <property type="molecule type" value="Genomic_DNA"/>
</dbReference>
<accession>A0ABP9T4D7</accession>
<dbReference type="InterPro" id="IPR041413">
    <property type="entry name" value="MLTR_LBD"/>
</dbReference>
<keyword evidence="3" id="KW-1185">Reference proteome</keyword>
<dbReference type="PANTHER" id="PTHR35010">
    <property type="entry name" value="BLL4672 PROTEIN-RELATED"/>
    <property type="match status" value="1"/>
</dbReference>
<evidence type="ECO:0000313" key="3">
    <source>
        <dbReference type="Proteomes" id="UP001499878"/>
    </source>
</evidence>
<evidence type="ECO:0000313" key="2">
    <source>
        <dbReference type="EMBL" id="GAA5210775.1"/>
    </source>
</evidence>
<organism evidence="2 3">
    <name type="scientific">Streptomyces thinghirensis</name>
    <dbReference type="NCBI Taxonomy" id="551547"/>
    <lineage>
        <taxon>Bacteria</taxon>
        <taxon>Bacillati</taxon>
        <taxon>Actinomycetota</taxon>
        <taxon>Actinomycetes</taxon>
        <taxon>Kitasatosporales</taxon>
        <taxon>Streptomycetaceae</taxon>
        <taxon>Streptomyces</taxon>
    </lineage>
</organism>
<dbReference type="Proteomes" id="UP001499878">
    <property type="component" value="Unassembled WGS sequence"/>
</dbReference>
<comment type="caution">
    <text evidence="2">The sequence shown here is derived from an EMBL/GenBank/DDBJ whole genome shotgun (WGS) entry which is preliminary data.</text>
</comment>
<proteinExistence type="predicted"/>
<sequence>MLDVVGDVTPAFVVNHRKDVVASNRLARDLIIDFDALPYRERNIARFVLLDPAVRDRYENWDEAAETVVAALRLSAGRHRDDRQLNELVGEFLLKVPEFRIWWDAHRVVQCAYGVQRFRHPIVGSLALRYETLTVQADPDQGLVLYTTEDGSSSAEALVLLASWSAPSAPTPTSARTDRQR</sequence>
<gene>
    <name evidence="2" type="ORF">GCM10023323_39760</name>
</gene>